<dbReference type="AlphaFoldDB" id="A0AAD6C669"/>
<evidence type="ECO:0000313" key="4">
    <source>
        <dbReference type="Proteomes" id="UP001213681"/>
    </source>
</evidence>
<accession>A0AAD6C669</accession>
<feature type="domain" description="C2H2-type" evidence="2">
    <location>
        <begin position="171"/>
        <end position="201"/>
    </location>
</feature>
<comment type="caution">
    <text evidence="3">The sequence shown here is derived from an EMBL/GenBank/DDBJ whole genome shotgun (WGS) entry which is preliminary data.</text>
</comment>
<dbReference type="EMBL" id="JAPVEA010000005">
    <property type="protein sequence ID" value="KAJ5453556.1"/>
    <property type="molecule type" value="Genomic_DNA"/>
</dbReference>
<dbReference type="Proteomes" id="UP001213681">
    <property type="component" value="Unassembled WGS sequence"/>
</dbReference>
<keyword evidence="1" id="KW-0862">Zinc</keyword>
<dbReference type="Gene3D" id="3.30.160.60">
    <property type="entry name" value="Classic Zinc Finger"/>
    <property type="match status" value="1"/>
</dbReference>
<dbReference type="GeneID" id="81598137"/>
<reference evidence="3" key="1">
    <citation type="submission" date="2022-12" db="EMBL/GenBank/DDBJ databases">
        <authorList>
            <person name="Petersen C."/>
        </authorList>
    </citation>
    <scope>NUCLEOTIDE SEQUENCE</scope>
    <source>
        <strain evidence="3">IBT 16125</strain>
    </source>
</reference>
<proteinExistence type="predicted"/>
<keyword evidence="1" id="KW-0863">Zinc-finger</keyword>
<dbReference type="SUPFAM" id="SSF57667">
    <property type="entry name" value="beta-beta-alpha zinc fingers"/>
    <property type="match status" value="1"/>
</dbReference>
<evidence type="ECO:0000256" key="1">
    <source>
        <dbReference type="PROSITE-ProRule" id="PRU00042"/>
    </source>
</evidence>
<dbReference type="PROSITE" id="PS00028">
    <property type="entry name" value="ZINC_FINGER_C2H2_1"/>
    <property type="match status" value="1"/>
</dbReference>
<organism evidence="3 4">
    <name type="scientific">Penicillium daleae</name>
    <dbReference type="NCBI Taxonomy" id="63821"/>
    <lineage>
        <taxon>Eukaryota</taxon>
        <taxon>Fungi</taxon>
        <taxon>Dikarya</taxon>
        <taxon>Ascomycota</taxon>
        <taxon>Pezizomycotina</taxon>
        <taxon>Eurotiomycetes</taxon>
        <taxon>Eurotiomycetidae</taxon>
        <taxon>Eurotiales</taxon>
        <taxon>Aspergillaceae</taxon>
        <taxon>Penicillium</taxon>
    </lineage>
</organism>
<evidence type="ECO:0000259" key="2">
    <source>
        <dbReference type="PROSITE" id="PS50157"/>
    </source>
</evidence>
<dbReference type="SMART" id="SM00355">
    <property type="entry name" value="ZnF_C2H2"/>
    <property type="match status" value="2"/>
</dbReference>
<dbReference type="GO" id="GO:0008270">
    <property type="term" value="F:zinc ion binding"/>
    <property type="evidence" value="ECO:0007669"/>
    <property type="project" value="UniProtKB-KW"/>
</dbReference>
<keyword evidence="1" id="KW-0479">Metal-binding</keyword>
<evidence type="ECO:0000313" key="3">
    <source>
        <dbReference type="EMBL" id="KAJ5453556.1"/>
    </source>
</evidence>
<reference evidence="3" key="2">
    <citation type="journal article" date="2023" name="IMA Fungus">
        <title>Comparative genomic study of the Penicillium genus elucidates a diverse pangenome and 15 lateral gene transfer events.</title>
        <authorList>
            <person name="Petersen C."/>
            <person name="Sorensen T."/>
            <person name="Nielsen M.R."/>
            <person name="Sondergaard T.E."/>
            <person name="Sorensen J.L."/>
            <person name="Fitzpatrick D.A."/>
            <person name="Frisvad J.C."/>
            <person name="Nielsen K.L."/>
        </authorList>
    </citation>
    <scope>NUCLEOTIDE SEQUENCE</scope>
    <source>
        <strain evidence="3">IBT 16125</strain>
    </source>
</reference>
<dbReference type="PROSITE" id="PS50157">
    <property type="entry name" value="ZINC_FINGER_C2H2_2"/>
    <property type="match status" value="1"/>
</dbReference>
<protein>
    <recommendedName>
        <fullName evidence="2">C2H2-type domain-containing protein</fullName>
    </recommendedName>
</protein>
<keyword evidence="4" id="KW-1185">Reference proteome</keyword>
<gene>
    <name evidence="3" type="ORF">N7458_004512</name>
</gene>
<dbReference type="InterPro" id="IPR013087">
    <property type="entry name" value="Znf_C2H2_type"/>
</dbReference>
<sequence length="212" mass="23890">METHTSPLLPTPECNNYSMNLRPVYHFLPNPWFSIDPIFAWPYPPSTQYDPRFWAWPVGTHPLFGQGPALPNYAEIPPWTSTLGPPVNPSTSLDVLPPNTAVEAQLETITHYTTAIKAQPPRNDRQANPEPATEPTTYRCKWEGCTYTGTFVKESVLWRHIRSTHLAPDSLKCPAPKCRKSFGRKDKYNAHVRLVHRDMADLLDTPGLGACA</sequence>
<dbReference type="InterPro" id="IPR036236">
    <property type="entry name" value="Znf_C2H2_sf"/>
</dbReference>
<name>A0AAD6C669_9EURO</name>
<dbReference type="RefSeq" id="XP_056766512.1">
    <property type="nucleotide sequence ID" value="XM_056907894.1"/>
</dbReference>